<protein>
    <recommendedName>
        <fullName evidence="33">Envelope glycoprotein gp160</fullName>
    </recommendedName>
    <component>
        <recommendedName>
            <fullName evidence="33">Surface protein gp120</fullName>
            <shortName evidence="33">SU</shortName>
        </recommendedName>
        <alternativeName>
            <fullName evidence="33">Glycoprotein 120</fullName>
            <shortName evidence="33">gp120</shortName>
        </alternativeName>
    </component>
    <component>
        <recommendedName>
            <fullName evidence="33">Transmembrane protein gp41</fullName>
            <shortName evidence="33">TM</shortName>
        </recommendedName>
    </component>
</protein>
<keyword evidence="19 33" id="KW-1043">Host membrane</keyword>
<keyword evidence="24" id="KW-0175">Coiled coil</keyword>
<evidence type="ECO:0000256" key="33">
    <source>
        <dbReference type="RuleBase" id="RU363095"/>
    </source>
</evidence>
<keyword evidence="25 33" id="KW-0472">Membrane</keyword>
<dbReference type="GO" id="GO:0039654">
    <property type="term" value="P:fusion of virus membrane with host endosome membrane"/>
    <property type="evidence" value="ECO:0007669"/>
    <property type="project" value="UniProtKB-KW"/>
</dbReference>
<evidence type="ECO:0000256" key="27">
    <source>
        <dbReference type="ARBA" id="ARBA00023157"/>
    </source>
</evidence>
<evidence type="ECO:0000256" key="1">
    <source>
        <dbReference type="ARBA" id="ARBA00004402"/>
    </source>
</evidence>
<keyword evidence="21" id="KW-1164">Virus endocytosis by host</keyword>
<evidence type="ECO:0000256" key="7">
    <source>
        <dbReference type="ARBA" id="ARBA00022506"/>
    </source>
</evidence>
<dbReference type="InterPro" id="IPR036377">
    <property type="entry name" value="Gp120_core_sf"/>
</dbReference>
<keyword evidence="26" id="KW-0564">Palmitate</keyword>
<keyword evidence="28" id="KW-0325">Glycoprotein</keyword>
<organism evidence="37">
    <name type="scientific">Human immunodeficiency virus type 1</name>
    <name type="common">HIV-1</name>
    <dbReference type="NCBI Taxonomy" id="11676"/>
    <lineage>
        <taxon>Viruses</taxon>
        <taxon>Riboviria</taxon>
        <taxon>Pararnavirae</taxon>
        <taxon>Artverviricota</taxon>
        <taxon>Revtraviricetes</taxon>
        <taxon>Ortervirales</taxon>
        <taxon>Retroviridae</taxon>
        <taxon>Orthoretrovirinae</taxon>
        <taxon>Lentivirus</taxon>
        <taxon>Lentivirus humimdef1</taxon>
    </lineage>
</organism>
<evidence type="ECO:0000256" key="11">
    <source>
        <dbReference type="ARBA" id="ARBA00022581"/>
    </source>
</evidence>
<evidence type="ECO:0000256" key="19">
    <source>
        <dbReference type="ARBA" id="ARBA00022870"/>
    </source>
</evidence>
<keyword evidence="14 33" id="KW-0812">Transmembrane</keyword>
<evidence type="ECO:0000256" key="28">
    <source>
        <dbReference type="ARBA" id="ARBA00023180"/>
    </source>
</evidence>
<comment type="caution">
    <text evidence="33">Lacks conserved residue(s) required for the propagation of feature annotation.</text>
</comment>
<keyword evidence="29" id="KW-0899">Viral immunoevasion</keyword>
<evidence type="ECO:0000256" key="15">
    <source>
        <dbReference type="ARBA" id="ARBA00022703"/>
    </source>
</evidence>
<dbReference type="GO" id="GO:0019031">
    <property type="term" value="C:viral envelope"/>
    <property type="evidence" value="ECO:0007669"/>
    <property type="project" value="UniProtKB-KW"/>
</dbReference>
<evidence type="ECO:0000256" key="23">
    <source>
        <dbReference type="ARBA" id="ARBA00023046"/>
    </source>
</evidence>
<evidence type="ECO:0000256" key="18">
    <source>
        <dbReference type="ARBA" id="ARBA00022844"/>
    </source>
</evidence>
<dbReference type="SUPFAM" id="SSF56502">
    <property type="entry name" value="gp120 core"/>
    <property type="match status" value="2"/>
</dbReference>
<keyword evidence="22 33" id="KW-1133">Transmembrane helix</keyword>
<dbReference type="FunFam" id="1.20.5.490:FF:000001">
    <property type="entry name" value="Envelope glycoprotein gp160"/>
    <property type="match status" value="1"/>
</dbReference>
<evidence type="ECO:0000256" key="22">
    <source>
        <dbReference type="ARBA" id="ARBA00022989"/>
    </source>
</evidence>
<dbReference type="Gene3D" id="1.20.5.490">
    <property type="entry name" value="Single helix bin"/>
    <property type="match status" value="1"/>
</dbReference>
<evidence type="ECO:0000256" key="34">
    <source>
        <dbReference type="SAM" id="MobiDB-lite"/>
    </source>
</evidence>
<evidence type="ECO:0000256" key="2">
    <source>
        <dbReference type="ARBA" id="ARBA00004433"/>
    </source>
</evidence>
<evidence type="ECO:0000256" key="5">
    <source>
        <dbReference type="ARBA" id="ARBA00004578"/>
    </source>
</evidence>
<dbReference type="EMBL" id="JN024102">
    <property type="protein sequence ID" value="AFB36469.1"/>
    <property type="molecule type" value="Genomic_RNA"/>
</dbReference>
<dbReference type="InterPro" id="IPR000777">
    <property type="entry name" value="HIV1_Gp120"/>
</dbReference>
<keyword evidence="15 33" id="KW-0053">Apoptosis</keyword>
<evidence type="ECO:0000256" key="10">
    <source>
        <dbReference type="ARBA" id="ARBA00022570"/>
    </source>
</evidence>
<evidence type="ECO:0000256" key="30">
    <source>
        <dbReference type="ARBA" id="ARBA00023288"/>
    </source>
</evidence>
<dbReference type="Pfam" id="PF00517">
    <property type="entry name" value="GP41"/>
    <property type="match status" value="1"/>
</dbReference>
<evidence type="ECO:0000256" key="25">
    <source>
        <dbReference type="ARBA" id="ARBA00023136"/>
    </source>
</evidence>
<dbReference type="GO" id="GO:0044175">
    <property type="term" value="C:host cell endosome membrane"/>
    <property type="evidence" value="ECO:0007669"/>
    <property type="project" value="UniProtKB-SubCell"/>
</dbReference>
<dbReference type="GO" id="GO:0005198">
    <property type="term" value="F:structural molecule activity"/>
    <property type="evidence" value="ECO:0007669"/>
    <property type="project" value="InterPro"/>
</dbReference>
<keyword evidence="12 33" id="KW-1162">Viral penetration into host cytoplasm</keyword>
<organismHost>
    <name type="scientific">Homo sapiens</name>
    <name type="common">Human</name>
    <dbReference type="NCBI Taxonomy" id="9606"/>
</organismHost>
<feature type="region of interest" description="Disordered" evidence="34">
    <location>
        <begin position="554"/>
        <end position="579"/>
    </location>
</feature>
<gene>
    <name evidence="37" type="primary">env</name>
</gene>
<evidence type="ECO:0000256" key="26">
    <source>
        <dbReference type="ARBA" id="ARBA00023139"/>
    </source>
</evidence>
<keyword evidence="7 33" id="KW-1168">Fusion of virus membrane with host membrane</keyword>
<keyword evidence="11 33" id="KW-0945">Host-virus interaction</keyword>
<keyword evidence="18 33" id="KW-0946">Virion</keyword>
<keyword evidence="20 33" id="KW-0261">Viral envelope protein</keyword>
<keyword evidence="8" id="KW-1170">Fusion of virus membrane with host endosomal membrane</keyword>
<evidence type="ECO:0000256" key="31">
    <source>
        <dbReference type="ARBA" id="ARBA00023296"/>
    </source>
</evidence>
<evidence type="ECO:0000256" key="6">
    <source>
        <dbReference type="ARBA" id="ARBA00004650"/>
    </source>
</evidence>
<dbReference type="InterPro" id="IPR000328">
    <property type="entry name" value="GP41-like"/>
</dbReference>
<dbReference type="SUPFAM" id="SSF58069">
    <property type="entry name" value="Virus ectodomain"/>
    <property type="match status" value="1"/>
</dbReference>
<proteinExistence type="predicted"/>
<reference evidence="37" key="1">
    <citation type="journal article" date="2011" name="J. Virol.">
        <title>Demographic processes affect HIV-1 evolution in primary infection before the onset of selective processes.</title>
        <authorList>
            <person name="Herbeck J.T."/>
            <person name="Rolland M."/>
            <person name="Liu Y."/>
            <person name="McLaughlin S."/>
            <person name="McNevin J."/>
            <person name="Zhao H."/>
            <person name="Wong K."/>
            <person name="Stoddard J.N."/>
            <person name="Raugi D."/>
            <person name="Sorensen S."/>
            <person name="Genowati I."/>
            <person name="Birditt B."/>
            <person name="McKay A."/>
            <person name="Diem K."/>
            <person name="Maust B.S."/>
            <person name="Deng W."/>
            <person name="Collier A.C."/>
            <person name="Stekler J.D."/>
            <person name="McElrath M.J."/>
            <person name="Mullins J.I."/>
        </authorList>
    </citation>
    <scope>NUCLEOTIDE SEQUENCE</scope>
    <source>
        <strain evidence="37">USPI83747EI6y04121pcWG2B6</strain>
    </source>
</reference>
<comment type="subcellular location">
    <subcellularLocation>
        <location evidence="3">Host cell membrane</location>
        <topology evidence="3">Peripheral membrane protein</topology>
    </subcellularLocation>
    <subcellularLocation>
        <location evidence="1">Host cell membrane</location>
        <topology evidence="1">Single-pass type I membrane protein</topology>
    </subcellularLocation>
    <subcellularLocation>
        <location evidence="2">Host endosome membrane</location>
        <topology evidence="2">Peripheral membrane protein</topology>
    </subcellularLocation>
    <subcellularLocation>
        <location evidence="5">Host endosome membrane</location>
        <topology evidence="5">Single-pass type I membrane protein</topology>
    </subcellularLocation>
    <subcellularLocation>
        <location evidence="6">Virion membrane</location>
        <topology evidence="6">Peripheral membrane protein</topology>
    </subcellularLocation>
    <subcellularLocation>
        <location evidence="4">Virion membrane</location>
        <topology evidence="4">Single-pass type I membrane protein</topology>
    </subcellularLocation>
</comment>
<dbReference type="GO" id="GO:0019062">
    <property type="term" value="P:virion attachment to host cell"/>
    <property type="evidence" value="ECO:0007669"/>
    <property type="project" value="UniProtKB-UniRule"/>
</dbReference>
<keyword evidence="31 33" id="KW-1160">Virus entry into host cell</keyword>
<evidence type="ECO:0000256" key="13">
    <source>
        <dbReference type="ARBA" id="ARBA00022685"/>
    </source>
</evidence>
<dbReference type="Pfam" id="PF00516">
    <property type="entry name" value="GP120"/>
    <property type="match status" value="1"/>
</dbReference>
<evidence type="ECO:0000256" key="16">
    <source>
        <dbReference type="ARBA" id="ARBA00022729"/>
    </source>
</evidence>
<dbReference type="GO" id="GO:0055036">
    <property type="term" value="C:virion membrane"/>
    <property type="evidence" value="ECO:0007669"/>
    <property type="project" value="UniProtKB-SubCell"/>
</dbReference>
<sequence>MRVKGIRKNWQRLWGWGIMLLGMLMICNATEKLWVTVYYGVPVWKEATTTLFCASDAKAYDTEVHNVWATHACVPTDPNPQEVVLGSVTENFNMWRNDMVEQMHEDIISLWDQSLKPCVKLTPLCVTLNCNDYNGTNTNGTNTKNSSNVEMIGEIKNCSFNITTNIRDKIKKEYALFYKLDVVPIDNDNTSYRLISCNTSVITQACPKISFEPIPIHYCAPAGFAILKCNNKKFNGTGPCTNVSTVQCTHGIRPVVSTQLLLNGSLAEEEVVIRSKNFTDNAKIIIVQLNEAVEINCTRPNSNTRKGIHIGPGGAFYTTGDKYKVVKIEPLGVAPTKAKRRVVQREKRAAIGALFLGFLGAAGSTMGAASITLTVQARLLLSGIVQQQSNLLKAIEAQQHLLQLTVWGIKQLQARVLAIERYLKDQQLLGIWGCSGKLICTTAVPWNSSWSNKSLNQIWDNMTWMEWEREIDNYTSTIYRLIEESQNQQEKNEQELLELDKWASLWNWFDITKWLWYIKIFIMIVAGIVGLRITFSIFSIINRVRQGYSPLSFQTHLPAQRGPDRPEGIEEEGGDRDRDRSRPLVDGFLALIWVDLRSLCLFSYHRLRDLLLIVARSVEVLGRRGWEILKYWWNLLQYWSQELKNSAVSLLDAAAIVVAEGTDRVIEILQRIFRAIIHIPVRIRQGLERALL</sequence>
<comment type="domain">
    <text evidence="33">The 17 amino acids long immunosuppressive region is present in many retroviral envelope proteins. Synthetic peptides derived from this relatively conserved sequence inhibit immune function in vitro and in vivo.</text>
</comment>
<evidence type="ECO:0000256" key="17">
    <source>
        <dbReference type="ARBA" id="ARBA00022804"/>
    </source>
</evidence>
<evidence type="ECO:0000256" key="29">
    <source>
        <dbReference type="ARBA" id="ARBA00023280"/>
    </source>
</evidence>
<dbReference type="GO" id="GO:0020002">
    <property type="term" value="C:host cell plasma membrane"/>
    <property type="evidence" value="ECO:0007669"/>
    <property type="project" value="UniProtKB-SubCell"/>
</dbReference>
<evidence type="ECO:0000259" key="36">
    <source>
        <dbReference type="Pfam" id="PF00517"/>
    </source>
</evidence>
<name>H6CTE0_HV1</name>
<dbReference type="FunFam" id="1.10.287.210:FF:000001">
    <property type="entry name" value="Envelope glycoprotein gp160"/>
    <property type="match status" value="1"/>
</dbReference>
<keyword evidence="30" id="KW-0449">Lipoprotein</keyword>
<keyword evidence="27" id="KW-1015">Disulfide bond</keyword>
<dbReference type="CDD" id="cd09909">
    <property type="entry name" value="HIV-1-like_HR1-HR2"/>
    <property type="match status" value="1"/>
</dbReference>
<dbReference type="GO" id="GO:0075512">
    <property type="term" value="P:clathrin-dependent endocytosis of virus by host cell"/>
    <property type="evidence" value="ECO:0007669"/>
    <property type="project" value="UniProtKB-KW"/>
</dbReference>
<dbReference type="Gene3D" id="1.10.287.210">
    <property type="match status" value="1"/>
</dbReference>
<evidence type="ECO:0000256" key="21">
    <source>
        <dbReference type="ARBA" id="ARBA00022890"/>
    </source>
</evidence>
<keyword evidence="10" id="KW-1165">Clathrin-mediated endocytosis of virus by host</keyword>
<evidence type="ECO:0000256" key="4">
    <source>
        <dbReference type="ARBA" id="ARBA00004563"/>
    </source>
</evidence>
<evidence type="ECO:0000256" key="8">
    <source>
        <dbReference type="ARBA" id="ARBA00022510"/>
    </source>
</evidence>
<feature type="transmembrane region" description="Helical" evidence="33">
    <location>
        <begin position="13"/>
        <end position="30"/>
    </location>
</feature>
<keyword evidence="9 33" id="KW-1032">Host cell membrane</keyword>
<keyword evidence="17 33" id="KW-1161">Viral attachment to host cell</keyword>
<feature type="domain" description="Human immunodeficiency virus 1 envelope glycoprotein Gp120" evidence="35">
    <location>
        <begin position="33"/>
        <end position="320"/>
    </location>
</feature>
<evidence type="ECO:0000256" key="14">
    <source>
        <dbReference type="ARBA" id="ARBA00022692"/>
    </source>
</evidence>
<accession>H6CTE0</accession>
<dbReference type="Gene3D" id="2.170.40.20">
    <property type="entry name" value="Human immunodeficiency virus 1, Gp160, envelope glycoprotein"/>
    <property type="match status" value="3"/>
</dbReference>
<evidence type="ECO:0000256" key="32">
    <source>
        <dbReference type="ARBA" id="ARBA00062028"/>
    </source>
</evidence>
<keyword evidence="13 33" id="KW-0165">Cleavage on pair of basic residues</keyword>
<evidence type="ECO:0000313" key="37">
    <source>
        <dbReference type="EMBL" id="AFB36469.1"/>
    </source>
</evidence>
<evidence type="ECO:0000256" key="20">
    <source>
        <dbReference type="ARBA" id="ARBA00022879"/>
    </source>
</evidence>
<evidence type="ECO:0000256" key="9">
    <source>
        <dbReference type="ARBA" id="ARBA00022511"/>
    </source>
</evidence>
<feature type="domain" description="Retroviral envelope protein GP41-like" evidence="36">
    <location>
        <begin position="366"/>
        <end position="555"/>
    </location>
</feature>
<evidence type="ECO:0000256" key="3">
    <source>
        <dbReference type="ARBA" id="ARBA00004505"/>
    </source>
</evidence>
<feature type="transmembrane region" description="Helical" evidence="33">
    <location>
        <begin position="514"/>
        <end position="535"/>
    </location>
</feature>
<evidence type="ECO:0000256" key="24">
    <source>
        <dbReference type="ARBA" id="ARBA00023054"/>
    </source>
</evidence>
<feature type="transmembrane region" description="Helical" evidence="33">
    <location>
        <begin position="349"/>
        <end position="373"/>
    </location>
</feature>
<keyword evidence="16" id="KW-0732">Signal</keyword>
<evidence type="ECO:0000259" key="35">
    <source>
        <dbReference type="Pfam" id="PF00516"/>
    </source>
</evidence>
<keyword evidence="23 33" id="KW-1039">Host endosome</keyword>
<dbReference type="FunFam" id="2.170.40.20:FF:000001">
    <property type="entry name" value="Envelope glycoprotein gp160"/>
    <property type="match status" value="1"/>
</dbReference>
<evidence type="ECO:0000256" key="12">
    <source>
        <dbReference type="ARBA" id="ARBA00022595"/>
    </source>
</evidence>
<comment type="subunit">
    <text evidence="32">The mature envelope protein (Env) consists of a homotrimer of non-covalently associated gp120-gp41 heterodimers. The resulting complex protrudes from the virus surface as a spike. There seems to be as few as 10 spikes on the average virion. Interacts with host CD4, CCR5 and CXCR4. Gp120 also interacts with the C-type lectins CD209/DC-SIGN and CLEC4M/DC-SIGNR (collectively referred to as DC-SIGN(R)). Gp120 and gp41 interact with GalCer. Gp120 interacts with host ITGA4/ITGB7 complex; on CD4+ T-cells, this interaction results in rapid activation of integrin ITGAL/LFA-1, which facilitates efficient cell-to-cell spreading of HIV-1. Gp120 interacts with cell-associated heparan sulfate; this interaction increases virus infectivity on permissive cells and may be involved in infection of CD4- cells.</text>
</comment>